<accession>A0AAX6S1B7</accession>
<evidence type="ECO:0000256" key="1">
    <source>
        <dbReference type="SAM" id="MobiDB-lite"/>
    </source>
</evidence>
<feature type="region of interest" description="Disordered" evidence="1">
    <location>
        <begin position="64"/>
        <end position="188"/>
    </location>
</feature>
<dbReference type="RefSeq" id="XP_021102125.1">
    <property type="nucleotide sequence ID" value="XM_021246466.1"/>
</dbReference>
<feature type="compositionally biased region" description="Low complexity" evidence="1">
    <location>
        <begin position="244"/>
        <end position="258"/>
    </location>
</feature>
<proteinExistence type="predicted"/>
<gene>
    <name evidence="3" type="primary">LOC110346196</name>
</gene>
<protein>
    <submittedName>
        <fullName evidence="3">Uncharacterized protein LOC110346196</fullName>
    </submittedName>
</protein>
<name>A0AAX6S1B7_HETGA</name>
<organism evidence="2 3">
    <name type="scientific">Heterocephalus glaber</name>
    <name type="common">Naked mole rat</name>
    <dbReference type="NCBI Taxonomy" id="10181"/>
    <lineage>
        <taxon>Eukaryota</taxon>
        <taxon>Metazoa</taxon>
        <taxon>Chordata</taxon>
        <taxon>Craniata</taxon>
        <taxon>Vertebrata</taxon>
        <taxon>Euteleostomi</taxon>
        <taxon>Mammalia</taxon>
        <taxon>Eutheria</taxon>
        <taxon>Euarchontoglires</taxon>
        <taxon>Glires</taxon>
        <taxon>Rodentia</taxon>
        <taxon>Hystricomorpha</taxon>
        <taxon>Bathyergidae</taxon>
        <taxon>Heterocephalus</taxon>
    </lineage>
</organism>
<dbReference type="Proteomes" id="UP000694906">
    <property type="component" value="Unplaced"/>
</dbReference>
<feature type="compositionally biased region" description="Basic and acidic residues" evidence="1">
    <location>
        <begin position="118"/>
        <end position="135"/>
    </location>
</feature>
<evidence type="ECO:0000313" key="2">
    <source>
        <dbReference type="Proteomes" id="UP000694906"/>
    </source>
</evidence>
<reference evidence="3" key="1">
    <citation type="submission" date="2025-08" db="UniProtKB">
        <authorList>
            <consortium name="RefSeq"/>
        </authorList>
    </citation>
    <scope>IDENTIFICATION</scope>
</reference>
<feature type="region of interest" description="Disordered" evidence="1">
    <location>
        <begin position="1"/>
        <end position="21"/>
    </location>
</feature>
<feature type="region of interest" description="Disordered" evidence="1">
    <location>
        <begin position="238"/>
        <end position="258"/>
    </location>
</feature>
<dbReference type="AlphaFoldDB" id="A0AAX6S1B7"/>
<keyword evidence="2" id="KW-1185">Reference proteome</keyword>
<feature type="region of interest" description="Disordered" evidence="1">
    <location>
        <begin position="312"/>
        <end position="338"/>
    </location>
</feature>
<evidence type="ECO:0000313" key="3">
    <source>
        <dbReference type="RefSeq" id="XP_021102125.1"/>
    </source>
</evidence>
<dbReference type="GeneID" id="110346196"/>
<sequence>MWRKRQSGQSGERAWGPSHTSNAPLVLCSGPGLRCAPLTCCGDGTPARCLAGCWWEVMGSQDRGVTAQPSEAHVASLRTHRRPESVPSSQGQEQAGPAKPPAVPWLLGGVRKGSRSQDLGDRQRGRRGREGEEGQSHASASDRGLLGEAERSCSPEAEAPLSLGSPSAPCTVDSGPSLNPKHPEGPTPSNVPFSFSACFLPTGAALRTPPGPMARLAPSLGCWPGAAASLVLRGAHTPREDRFPAAGPQRRGRRAPAPSGRLWIGLGAACVQRDPSRARCGLGSSCRRAGWRLLAQHPGRLCLLPSGTGMGPGSVQSWARPPGESGPQQRLRTEPGAQCPTAQPGHAVLCCWGFCLLPTALQGSWPRPGGPALCAQSPVPATRALRLLVGQGHARATLSDRSHRASCRSLGGLGRPFFCRTAARCEP</sequence>